<evidence type="ECO:0000259" key="3">
    <source>
        <dbReference type="Pfam" id="PF13439"/>
    </source>
</evidence>
<accession>A0ABW5KPZ0</accession>
<dbReference type="CDD" id="cd03801">
    <property type="entry name" value="GT4_PimA-like"/>
    <property type="match status" value="1"/>
</dbReference>
<dbReference type="Gene3D" id="3.40.50.2000">
    <property type="entry name" value="Glycogen Phosphorylase B"/>
    <property type="match status" value="2"/>
</dbReference>
<evidence type="ECO:0000259" key="2">
    <source>
        <dbReference type="Pfam" id="PF00534"/>
    </source>
</evidence>
<keyword evidence="1 4" id="KW-0808">Transferase</keyword>
<protein>
    <submittedName>
        <fullName evidence="4">Glycosyltransferase family 4 protein</fullName>
        <ecNumber evidence="4">2.4.-.-</ecNumber>
    </submittedName>
</protein>
<evidence type="ECO:0000313" key="4">
    <source>
        <dbReference type="EMBL" id="MFD2550404.1"/>
    </source>
</evidence>
<feature type="domain" description="Glycosyltransferase subfamily 4-like N-terminal" evidence="3">
    <location>
        <begin position="18"/>
        <end position="157"/>
    </location>
</feature>
<gene>
    <name evidence="4" type="ORF">ACFSQP_01120</name>
</gene>
<dbReference type="EC" id="2.4.-.-" evidence="4"/>
<reference evidence="5" key="1">
    <citation type="journal article" date="2019" name="Int. J. Syst. Evol. Microbiol.">
        <title>The Global Catalogue of Microorganisms (GCM) 10K type strain sequencing project: providing services to taxonomists for standard genome sequencing and annotation.</title>
        <authorList>
            <consortium name="The Broad Institute Genomics Platform"/>
            <consortium name="The Broad Institute Genome Sequencing Center for Infectious Disease"/>
            <person name="Wu L."/>
            <person name="Ma J."/>
        </authorList>
    </citation>
    <scope>NUCLEOTIDE SEQUENCE [LARGE SCALE GENOMIC DNA]</scope>
    <source>
        <strain evidence="5">KCTC 42587</strain>
    </source>
</reference>
<dbReference type="PANTHER" id="PTHR46401">
    <property type="entry name" value="GLYCOSYLTRANSFERASE WBBK-RELATED"/>
    <property type="match status" value="1"/>
</dbReference>
<feature type="domain" description="Glycosyl transferase family 1" evidence="2">
    <location>
        <begin position="180"/>
        <end position="326"/>
    </location>
</feature>
<comment type="caution">
    <text evidence="4">The sequence shown here is derived from an EMBL/GenBank/DDBJ whole genome shotgun (WGS) entry which is preliminary data.</text>
</comment>
<dbReference type="Pfam" id="PF13439">
    <property type="entry name" value="Glyco_transf_4"/>
    <property type="match status" value="1"/>
</dbReference>
<dbReference type="InterPro" id="IPR001296">
    <property type="entry name" value="Glyco_trans_1"/>
</dbReference>
<dbReference type="SUPFAM" id="SSF53756">
    <property type="entry name" value="UDP-Glycosyltransferase/glycogen phosphorylase"/>
    <property type="match status" value="1"/>
</dbReference>
<dbReference type="Proteomes" id="UP001597472">
    <property type="component" value="Unassembled WGS sequence"/>
</dbReference>
<keyword evidence="4" id="KW-0328">Glycosyltransferase</keyword>
<dbReference type="EMBL" id="JBHULS010000001">
    <property type="protein sequence ID" value="MFD2550404.1"/>
    <property type="molecule type" value="Genomic_DNA"/>
</dbReference>
<dbReference type="InterPro" id="IPR028098">
    <property type="entry name" value="Glyco_trans_4-like_N"/>
</dbReference>
<dbReference type="GO" id="GO:0016757">
    <property type="term" value="F:glycosyltransferase activity"/>
    <property type="evidence" value="ECO:0007669"/>
    <property type="project" value="UniProtKB-KW"/>
</dbReference>
<dbReference type="PANTHER" id="PTHR46401:SF2">
    <property type="entry name" value="GLYCOSYLTRANSFERASE WBBK-RELATED"/>
    <property type="match status" value="1"/>
</dbReference>
<organism evidence="4 5">
    <name type="scientific">Bizionia sediminis</name>
    <dbReference type="NCBI Taxonomy" id="1737064"/>
    <lineage>
        <taxon>Bacteria</taxon>
        <taxon>Pseudomonadati</taxon>
        <taxon>Bacteroidota</taxon>
        <taxon>Flavobacteriia</taxon>
        <taxon>Flavobacteriales</taxon>
        <taxon>Flavobacteriaceae</taxon>
        <taxon>Bizionia</taxon>
    </lineage>
</organism>
<sequence length="352" mass="39871">MIILLFYSRNQGYLSQFFEEVSVRLADDRHEVHNFSLKSEAYTESKNNVHLTVAQKGGYFRNYYEVLKIIKTVKPDVVLSNFSYVNPALLFGKLFGVRNNIIWFHSLNAQTGATTTKIFVKRLFLKLADIVIANSHHTKLELQSAFHVPVHKIKTVPFWSPIAGKGRAKPKPFNSVNLLKIGCPGRLVGHKNQGIVLDALAYFDKSHYQLHIAGTGSNQTRLETQAAELGIDSHIVFRGHLSATAMISFYKEMDLIILPSLAEAFGLVFIEAISLGTPVLVSSKFGALTFMEPTEALQQITFNPYSKDSLIEKLNPYFENKGLPSDYFKKLYYNNFDKHTIYSRLKNIILTE</sequence>
<evidence type="ECO:0000256" key="1">
    <source>
        <dbReference type="ARBA" id="ARBA00022679"/>
    </source>
</evidence>
<evidence type="ECO:0000313" key="5">
    <source>
        <dbReference type="Proteomes" id="UP001597472"/>
    </source>
</evidence>
<proteinExistence type="predicted"/>
<dbReference type="Pfam" id="PF00534">
    <property type="entry name" value="Glycos_transf_1"/>
    <property type="match status" value="1"/>
</dbReference>
<dbReference type="RefSeq" id="WP_376891162.1">
    <property type="nucleotide sequence ID" value="NZ_JBHULS010000001.1"/>
</dbReference>
<keyword evidence="5" id="KW-1185">Reference proteome</keyword>
<name>A0ABW5KPZ0_9FLAO</name>